<proteinExistence type="inferred from homology"/>
<sequence>MDLPDRARVVIVGGGIVGCSLAYHLTLRGCTDVVLLERKQLTCGTTWHAAGLVGQLRATYNLTRLAQYTTNLYSTLEQETGQATGFRQTGSMAIATHAARMEELLRGASMAKCFGLEVQTLSPTEVANRWPGVNTSDVVGGVFLPKDGRCNPIDTTQALAKGARSRGAKIFENTPVEKILIENGQAVGVRTAQGEIRADMVVNCAGMWAHELGAQSGTTVPLHAAEHFYIVTEPMAGLHSDLPVLRDPDGCAYFKEDAGKLLVGWFEPVAKPWGMQGIPESFSFDALPDDLEHIEPLLSSAMERYPALATTGINLFFNGPESFTPDDRYLLGETPEVRNLFVAAGFNSIGIQSAGGAGKVLADWMLDGHPPMDLWDVDIRRCMPFQRNRHYLRDRTVETLGLLYDMHWPFRQPATARGVRQSILHDRLKAHGACFGETAGWERANWFAPPGVKPEYAYSYGRQNWFEHSAAEHLAVRNGVGMFDQSSFAKFVVQGPDAEAVLGRISANNVAVPVGKMVYTQWLNERGGIEADLTITREAPDRFMVVTAAATQTRDLAWLQRHIPADARAFALDVSSSMAVLSVMGPKSRALLQSLTSTDMSHEAFPFGTSQTIDLGYARVRASRITYVGELGWELYIPTECAPGVFDVLMEAGQAFGLKLCGYHALNSLRMEKGYRHWGHDISDEDTPLQAGLGFAVAMDKPGGFIGQEALQQQKQQGLTRKLLQFALQDASALLYHNEPLYRDGVIVGRISSGMFGHGLGQSLGMGYVEFGTAPGAGDAAQLLQGRYEVEVAGVRMAATPSLVPFYDPKSLRIKS</sequence>
<dbReference type="Pfam" id="PF01266">
    <property type="entry name" value="DAO"/>
    <property type="match status" value="1"/>
</dbReference>
<dbReference type="SUPFAM" id="SSF54373">
    <property type="entry name" value="FAD-linked reductases, C-terminal domain"/>
    <property type="match status" value="1"/>
</dbReference>
<dbReference type="InterPro" id="IPR013977">
    <property type="entry name" value="GcvT_C"/>
</dbReference>
<dbReference type="Pfam" id="PF01571">
    <property type="entry name" value="GCV_T"/>
    <property type="match status" value="1"/>
</dbReference>
<evidence type="ECO:0000256" key="2">
    <source>
        <dbReference type="ARBA" id="ARBA00023002"/>
    </source>
</evidence>
<feature type="domain" description="Aminomethyltransferase C-terminal" evidence="5">
    <location>
        <begin position="721"/>
        <end position="808"/>
    </location>
</feature>
<dbReference type="InterPro" id="IPR028896">
    <property type="entry name" value="GcvT/YgfZ/DmdA"/>
</dbReference>
<comment type="similarity">
    <text evidence="1">Belongs to the GcvT family.</text>
</comment>
<dbReference type="EMBL" id="QFZK01000002">
    <property type="protein sequence ID" value="RFO97834.1"/>
    <property type="molecule type" value="Genomic_DNA"/>
</dbReference>
<dbReference type="InterPro" id="IPR006076">
    <property type="entry name" value="FAD-dep_OxRdtase"/>
</dbReference>
<evidence type="ECO:0000259" key="5">
    <source>
        <dbReference type="Pfam" id="PF08669"/>
    </source>
</evidence>
<dbReference type="Pfam" id="PF08669">
    <property type="entry name" value="GCV_T_C"/>
    <property type="match status" value="1"/>
</dbReference>
<feature type="domain" description="FAD dependent oxidoreductase central" evidence="6">
    <location>
        <begin position="367"/>
        <end position="422"/>
    </location>
</feature>
<evidence type="ECO:0000313" key="7">
    <source>
        <dbReference type="EMBL" id="RFO97834.1"/>
    </source>
</evidence>
<dbReference type="Proteomes" id="UP000260665">
    <property type="component" value="Unassembled WGS sequence"/>
</dbReference>
<accession>A0A3E1REP4</accession>
<dbReference type="InterPro" id="IPR032503">
    <property type="entry name" value="FAO_M"/>
</dbReference>
<dbReference type="GO" id="GO:0016491">
    <property type="term" value="F:oxidoreductase activity"/>
    <property type="evidence" value="ECO:0007669"/>
    <property type="project" value="UniProtKB-KW"/>
</dbReference>
<dbReference type="Gene3D" id="3.30.1360.120">
    <property type="entry name" value="Probable tRNA modification gtpase trme, domain 1"/>
    <property type="match status" value="1"/>
</dbReference>
<dbReference type="SUPFAM" id="SSF51905">
    <property type="entry name" value="FAD/NAD(P)-binding domain"/>
    <property type="match status" value="1"/>
</dbReference>
<comment type="caution">
    <text evidence="7">The sequence shown here is derived from an EMBL/GenBank/DDBJ whole genome shotgun (WGS) entry which is preliminary data.</text>
</comment>
<evidence type="ECO:0000259" key="6">
    <source>
        <dbReference type="Pfam" id="PF16350"/>
    </source>
</evidence>
<dbReference type="PANTHER" id="PTHR43757">
    <property type="entry name" value="AMINOMETHYLTRANSFERASE"/>
    <property type="match status" value="1"/>
</dbReference>
<reference evidence="7 8" key="1">
    <citation type="submission" date="2018-05" db="EMBL/GenBank/DDBJ databases">
        <title>Rhodoferax soyangensis sp.nov., isolated from an oligotrophic freshwater lake.</title>
        <authorList>
            <person name="Park M."/>
        </authorList>
    </citation>
    <scope>NUCLEOTIDE SEQUENCE [LARGE SCALE GENOMIC DNA]</scope>
    <source>
        <strain evidence="7 8">IMCC26218</strain>
    </source>
</reference>
<dbReference type="InterPro" id="IPR027266">
    <property type="entry name" value="TrmE/GcvT-like"/>
</dbReference>
<evidence type="ECO:0000256" key="1">
    <source>
        <dbReference type="ARBA" id="ARBA00008609"/>
    </source>
</evidence>
<dbReference type="InterPro" id="IPR036188">
    <property type="entry name" value="FAD/NAD-bd_sf"/>
</dbReference>
<dbReference type="InterPro" id="IPR029043">
    <property type="entry name" value="GcvT/YgfZ_C"/>
</dbReference>
<protein>
    <submittedName>
        <fullName evidence="7">FAD-dependent oxidoreductase</fullName>
    </submittedName>
</protein>
<dbReference type="Gene3D" id="3.30.70.1400">
    <property type="entry name" value="Aminomethyltransferase beta-barrel domains"/>
    <property type="match status" value="1"/>
</dbReference>
<dbReference type="Gene3D" id="3.30.9.10">
    <property type="entry name" value="D-Amino Acid Oxidase, subunit A, domain 2"/>
    <property type="match status" value="1"/>
</dbReference>
<dbReference type="RefSeq" id="WP_117174193.1">
    <property type="nucleotide sequence ID" value="NZ_QFZK01000002.1"/>
</dbReference>
<dbReference type="PANTHER" id="PTHR43757:SF15">
    <property type="entry name" value="PYRUVATE DEHYDROGENASE PHOSPHATASE REGULATORY SUBUNIT, MITOCHONDRIAL-LIKE"/>
    <property type="match status" value="1"/>
</dbReference>
<dbReference type="SUPFAM" id="SSF103025">
    <property type="entry name" value="Folate-binding domain"/>
    <property type="match status" value="1"/>
</dbReference>
<keyword evidence="2" id="KW-0560">Oxidoreductase</keyword>
<dbReference type="Pfam" id="PF16350">
    <property type="entry name" value="FAO_M"/>
    <property type="match status" value="1"/>
</dbReference>
<evidence type="ECO:0000313" key="8">
    <source>
        <dbReference type="Proteomes" id="UP000260665"/>
    </source>
</evidence>
<feature type="domain" description="FAD dependent oxidoreductase" evidence="3">
    <location>
        <begin position="8"/>
        <end position="364"/>
    </location>
</feature>
<keyword evidence="8" id="KW-1185">Reference proteome</keyword>
<evidence type="ECO:0000259" key="3">
    <source>
        <dbReference type="Pfam" id="PF01266"/>
    </source>
</evidence>
<dbReference type="InterPro" id="IPR006222">
    <property type="entry name" value="GCVT_N"/>
</dbReference>
<dbReference type="Gene3D" id="3.50.50.60">
    <property type="entry name" value="FAD/NAD(P)-binding domain"/>
    <property type="match status" value="1"/>
</dbReference>
<organism evidence="7 8">
    <name type="scientific">Rhodoferax lacus</name>
    <dbReference type="NCBI Taxonomy" id="2184758"/>
    <lineage>
        <taxon>Bacteria</taxon>
        <taxon>Pseudomonadati</taxon>
        <taxon>Pseudomonadota</taxon>
        <taxon>Betaproteobacteria</taxon>
        <taxon>Burkholderiales</taxon>
        <taxon>Comamonadaceae</taxon>
        <taxon>Rhodoferax</taxon>
    </lineage>
</organism>
<dbReference type="OrthoDB" id="9774591at2"/>
<dbReference type="Gene3D" id="2.40.30.110">
    <property type="entry name" value="Aminomethyltransferase beta-barrel domains"/>
    <property type="match status" value="1"/>
</dbReference>
<dbReference type="SUPFAM" id="SSF101790">
    <property type="entry name" value="Aminomethyltransferase beta-barrel domain"/>
    <property type="match status" value="1"/>
</dbReference>
<feature type="domain" description="GCVT N-terminal" evidence="4">
    <location>
        <begin position="424"/>
        <end position="701"/>
    </location>
</feature>
<dbReference type="AlphaFoldDB" id="A0A3E1REP4"/>
<name>A0A3E1REP4_9BURK</name>
<dbReference type="PROSITE" id="PS51257">
    <property type="entry name" value="PROKAR_LIPOPROTEIN"/>
    <property type="match status" value="1"/>
</dbReference>
<gene>
    <name evidence="7" type="ORF">DIC66_03640</name>
</gene>
<evidence type="ECO:0000259" key="4">
    <source>
        <dbReference type="Pfam" id="PF01571"/>
    </source>
</evidence>